<reference evidence="6" key="1">
    <citation type="submission" date="2015-12" db="EMBL/GenBank/DDBJ databases">
        <title>Update maize B73 reference genome by single molecule sequencing technologies.</title>
        <authorList>
            <consortium name="Maize Genome Sequencing Project"/>
            <person name="Ware D."/>
        </authorList>
    </citation>
    <scope>NUCLEOTIDE SEQUENCE</scope>
    <source>
        <tissue evidence="6">Seedling</tissue>
    </source>
</reference>
<dbReference type="InterPro" id="IPR016024">
    <property type="entry name" value="ARM-type_fold"/>
</dbReference>
<dbReference type="PROSITE" id="PS51366">
    <property type="entry name" value="MI"/>
    <property type="match status" value="1"/>
</dbReference>
<feature type="region of interest" description="Disordered" evidence="5">
    <location>
        <begin position="1"/>
        <end position="37"/>
    </location>
</feature>
<evidence type="ECO:0000256" key="3">
    <source>
        <dbReference type="ARBA" id="ARBA00022845"/>
    </source>
</evidence>
<evidence type="ECO:0000256" key="4">
    <source>
        <dbReference type="ARBA" id="ARBA00022917"/>
    </source>
</evidence>
<dbReference type="AlphaFoldDB" id="A0A1D6HE28"/>
<evidence type="ECO:0000256" key="2">
    <source>
        <dbReference type="ARBA" id="ARBA00022540"/>
    </source>
</evidence>
<dbReference type="InterPro" id="IPR003891">
    <property type="entry name" value="Initiation_fac_eIF4g_MI"/>
</dbReference>
<dbReference type="GO" id="GO:0003743">
    <property type="term" value="F:translation initiation factor activity"/>
    <property type="evidence" value="ECO:0007669"/>
    <property type="project" value="UniProtKB-KW"/>
</dbReference>
<evidence type="ECO:0000313" key="6">
    <source>
        <dbReference type="EMBL" id="AQK72905.1"/>
    </source>
</evidence>
<dbReference type="Pfam" id="PF02847">
    <property type="entry name" value="MA3"/>
    <property type="match status" value="1"/>
</dbReference>
<evidence type="ECO:0000256" key="1">
    <source>
        <dbReference type="ARBA" id="ARBA00005775"/>
    </source>
</evidence>
<dbReference type="GO" id="GO:0006417">
    <property type="term" value="P:regulation of translation"/>
    <property type="evidence" value="ECO:0007669"/>
    <property type="project" value="UniProtKB-KW"/>
</dbReference>
<gene>
    <name evidence="6" type="ORF">ZEAMMB73_Zm00001d017310</name>
</gene>
<feature type="region of interest" description="Disordered" evidence="5">
    <location>
        <begin position="104"/>
        <end position="159"/>
    </location>
</feature>
<evidence type="ECO:0000256" key="5">
    <source>
        <dbReference type="SAM" id="MobiDB-lite"/>
    </source>
</evidence>
<sequence length="348" mass="38620">MAPPSSPLWRSASSSSRTRAYARFSASSSSGSSDTRVYTSSVVCNSFRLVAEKSPVLLSFDNIENSHQRHTPRYKFDWDGQPPVSNTEIPSVIDHRRIVSSSNGYNSTADWTSSSGREDSNSRLPDRTSGQIPASSQSVVTSQRPASQEGRSGSKSYSEDELREKSVLTIREYYSAKDEKEVVLCIEELNAPNFYPFLVSLWVNDSFERKDMERELLAKLLVSLCSGRHNLLSKQQLSDGLSNVLASLEDNLSDAPRATEYLGRLLARFMEESILLLQEVGKLIQESGEEPGYLIQGGIAADILGAVLDSIKSDKGNSFLDEIKTTSSLKLVDFRPQHLKRSKLDAFM</sequence>
<feature type="compositionally biased region" description="Polar residues" evidence="5">
    <location>
        <begin position="104"/>
        <end position="115"/>
    </location>
</feature>
<dbReference type="FunFam" id="1.25.40.180:FF:000034">
    <property type="entry name" value="Eukaryotic translation initiation factor 4G"/>
    <property type="match status" value="1"/>
</dbReference>
<feature type="region of interest" description="Disordered" evidence="5">
    <location>
        <begin position="73"/>
        <end position="92"/>
    </location>
</feature>
<name>A0A1D6HE28_MAIZE</name>
<dbReference type="InParanoid" id="A0A1D6HE28"/>
<dbReference type="SMART" id="SM00544">
    <property type="entry name" value="MA3"/>
    <property type="match status" value="1"/>
</dbReference>
<keyword evidence="4" id="KW-0648">Protein biosynthesis</keyword>
<proteinExistence type="inferred from homology"/>
<accession>A0A1D6HE28</accession>
<dbReference type="OMA" id="NIENSHQ"/>
<dbReference type="PANTHER" id="PTHR23253">
    <property type="entry name" value="EUKARYOTIC TRANSLATION INITIATION FACTOR 4 GAMMA"/>
    <property type="match status" value="1"/>
</dbReference>
<comment type="similarity">
    <text evidence="1">Belongs to the eukaryotic initiation factor 4G family.</text>
</comment>
<keyword evidence="2 6" id="KW-0396">Initiation factor</keyword>
<dbReference type="EMBL" id="CM000781">
    <property type="protein sequence ID" value="AQK72905.1"/>
    <property type="molecule type" value="Genomic_DNA"/>
</dbReference>
<dbReference type="Gene3D" id="1.25.40.180">
    <property type="match status" value="1"/>
</dbReference>
<feature type="compositionally biased region" description="Polar residues" evidence="5">
    <location>
        <begin position="128"/>
        <end position="156"/>
    </location>
</feature>
<dbReference type="STRING" id="4577.A0A1D6HE28"/>
<keyword evidence="3" id="KW-0810">Translation regulation</keyword>
<organism evidence="6">
    <name type="scientific">Zea mays</name>
    <name type="common">Maize</name>
    <dbReference type="NCBI Taxonomy" id="4577"/>
    <lineage>
        <taxon>Eukaryota</taxon>
        <taxon>Viridiplantae</taxon>
        <taxon>Streptophyta</taxon>
        <taxon>Embryophyta</taxon>
        <taxon>Tracheophyta</taxon>
        <taxon>Spermatophyta</taxon>
        <taxon>Magnoliopsida</taxon>
        <taxon>Liliopsida</taxon>
        <taxon>Poales</taxon>
        <taxon>Poaceae</taxon>
        <taxon>PACMAD clade</taxon>
        <taxon>Panicoideae</taxon>
        <taxon>Andropogonodae</taxon>
        <taxon>Andropogoneae</taxon>
        <taxon>Tripsacinae</taxon>
        <taxon>Zea</taxon>
    </lineage>
</organism>
<dbReference type="PANTHER" id="PTHR23253:SF9">
    <property type="entry name" value="EUKARYOTIC TRANSLATION INITIATION FACTOR 4 GAMMA 2"/>
    <property type="match status" value="1"/>
</dbReference>
<dbReference type="SMR" id="A0A1D6HE28"/>
<dbReference type="SUPFAM" id="SSF48371">
    <property type="entry name" value="ARM repeat"/>
    <property type="match status" value="1"/>
</dbReference>
<feature type="compositionally biased region" description="Low complexity" evidence="5">
    <location>
        <begin position="7"/>
        <end position="37"/>
    </location>
</feature>
<feature type="compositionally biased region" description="Basic and acidic residues" evidence="5">
    <location>
        <begin position="116"/>
        <end position="126"/>
    </location>
</feature>
<protein>
    <submittedName>
        <fullName evidence="6">Eukaryotic translation initiation factor 4G</fullName>
    </submittedName>
</protein>